<dbReference type="Proteomes" id="UP000001542">
    <property type="component" value="Unassembled WGS sequence"/>
</dbReference>
<evidence type="ECO:0000313" key="2">
    <source>
        <dbReference type="Proteomes" id="UP000001542"/>
    </source>
</evidence>
<dbReference type="AlphaFoldDB" id="A2F5F1"/>
<dbReference type="InParanoid" id="A2F5F1"/>
<sequence length="121" mass="13273">MDCNVKLVCIYNCSAGNSGGCCVIKLASTFNVSHISAVKCESPCKNLFFSGSPYASNMNISSCKATRREITDWSYGNLFIKNNQATSVSYSTMRNNESPCSTIYNDNLVAENHLHHLNIMG</sequence>
<gene>
    <name evidence="1" type="ORF">TVAG_425010</name>
</gene>
<reference evidence="1" key="1">
    <citation type="submission" date="2006-10" db="EMBL/GenBank/DDBJ databases">
        <authorList>
            <person name="Amadeo P."/>
            <person name="Zhao Q."/>
            <person name="Wortman J."/>
            <person name="Fraser-Liggett C."/>
            <person name="Carlton J."/>
        </authorList>
    </citation>
    <scope>NUCLEOTIDE SEQUENCE</scope>
    <source>
        <strain evidence="1">G3</strain>
    </source>
</reference>
<dbReference type="KEGG" id="tva:75643655"/>
<name>A2F5F1_TRIV3</name>
<dbReference type="RefSeq" id="XP_001312794.1">
    <property type="nucleotide sequence ID" value="XM_001312793.1"/>
</dbReference>
<evidence type="ECO:0000313" key="1">
    <source>
        <dbReference type="EMBL" id="EAX99864.1"/>
    </source>
</evidence>
<dbReference type="EMBL" id="DS113622">
    <property type="protein sequence ID" value="EAX99864.1"/>
    <property type="molecule type" value="Genomic_DNA"/>
</dbReference>
<organism evidence="1 2">
    <name type="scientific">Trichomonas vaginalis (strain ATCC PRA-98 / G3)</name>
    <dbReference type="NCBI Taxonomy" id="412133"/>
    <lineage>
        <taxon>Eukaryota</taxon>
        <taxon>Metamonada</taxon>
        <taxon>Parabasalia</taxon>
        <taxon>Trichomonadida</taxon>
        <taxon>Trichomonadidae</taxon>
        <taxon>Trichomonas</taxon>
    </lineage>
</organism>
<dbReference type="VEuPathDB" id="TrichDB:TVAGG3_0185560"/>
<reference evidence="1" key="2">
    <citation type="journal article" date="2007" name="Science">
        <title>Draft genome sequence of the sexually transmitted pathogen Trichomonas vaginalis.</title>
        <authorList>
            <person name="Carlton J.M."/>
            <person name="Hirt R.P."/>
            <person name="Silva J.C."/>
            <person name="Delcher A.L."/>
            <person name="Schatz M."/>
            <person name="Zhao Q."/>
            <person name="Wortman J.R."/>
            <person name="Bidwell S.L."/>
            <person name="Alsmark U.C.M."/>
            <person name="Besteiro S."/>
            <person name="Sicheritz-Ponten T."/>
            <person name="Noel C.J."/>
            <person name="Dacks J.B."/>
            <person name="Foster P.G."/>
            <person name="Simillion C."/>
            <person name="Van de Peer Y."/>
            <person name="Miranda-Saavedra D."/>
            <person name="Barton G.J."/>
            <person name="Westrop G.D."/>
            <person name="Mueller S."/>
            <person name="Dessi D."/>
            <person name="Fiori P.L."/>
            <person name="Ren Q."/>
            <person name="Paulsen I."/>
            <person name="Zhang H."/>
            <person name="Bastida-Corcuera F.D."/>
            <person name="Simoes-Barbosa A."/>
            <person name="Brown M.T."/>
            <person name="Hayes R.D."/>
            <person name="Mukherjee M."/>
            <person name="Okumura C.Y."/>
            <person name="Schneider R."/>
            <person name="Smith A.J."/>
            <person name="Vanacova S."/>
            <person name="Villalvazo M."/>
            <person name="Haas B.J."/>
            <person name="Pertea M."/>
            <person name="Feldblyum T.V."/>
            <person name="Utterback T.R."/>
            <person name="Shu C.L."/>
            <person name="Osoegawa K."/>
            <person name="de Jong P.J."/>
            <person name="Hrdy I."/>
            <person name="Horvathova L."/>
            <person name="Zubacova Z."/>
            <person name="Dolezal P."/>
            <person name="Malik S.B."/>
            <person name="Logsdon J.M. Jr."/>
            <person name="Henze K."/>
            <person name="Gupta A."/>
            <person name="Wang C.C."/>
            <person name="Dunne R.L."/>
            <person name="Upcroft J.A."/>
            <person name="Upcroft P."/>
            <person name="White O."/>
            <person name="Salzberg S.L."/>
            <person name="Tang P."/>
            <person name="Chiu C.-H."/>
            <person name="Lee Y.-S."/>
            <person name="Embley T.M."/>
            <person name="Coombs G.H."/>
            <person name="Mottram J.C."/>
            <person name="Tachezy J."/>
            <person name="Fraser-Liggett C.M."/>
            <person name="Johnson P.J."/>
        </authorList>
    </citation>
    <scope>NUCLEOTIDE SEQUENCE [LARGE SCALE GENOMIC DNA]</scope>
    <source>
        <strain evidence="1">G3</strain>
    </source>
</reference>
<keyword evidence="2" id="KW-1185">Reference proteome</keyword>
<proteinExistence type="predicted"/>
<accession>A2F5F1</accession>
<dbReference type="VEuPathDB" id="TrichDB:TVAG_425010"/>
<protein>
    <submittedName>
        <fullName evidence="1">Uncharacterized protein</fullName>
    </submittedName>
</protein>